<dbReference type="Gene3D" id="3.40.190.290">
    <property type="match status" value="1"/>
</dbReference>
<evidence type="ECO:0000259" key="5">
    <source>
        <dbReference type="PROSITE" id="PS50931"/>
    </source>
</evidence>
<comment type="caution">
    <text evidence="6">The sequence shown here is derived from an EMBL/GenBank/DDBJ whole genome shotgun (WGS) entry which is preliminary data.</text>
</comment>
<comment type="similarity">
    <text evidence="1">Belongs to the LysR transcriptional regulatory family.</text>
</comment>
<keyword evidence="7" id="KW-1185">Reference proteome</keyword>
<dbReference type="PANTHER" id="PTHR30419">
    <property type="entry name" value="HTH-TYPE TRANSCRIPTIONAL REGULATOR YBHD"/>
    <property type="match status" value="1"/>
</dbReference>
<proteinExistence type="inferred from homology"/>
<dbReference type="InterPro" id="IPR000847">
    <property type="entry name" value="LysR_HTH_N"/>
</dbReference>
<keyword evidence="4" id="KW-0804">Transcription</keyword>
<feature type="domain" description="HTH lysR-type" evidence="5">
    <location>
        <begin position="18"/>
        <end position="75"/>
    </location>
</feature>
<dbReference type="Pfam" id="PF00126">
    <property type="entry name" value="HTH_1"/>
    <property type="match status" value="1"/>
</dbReference>
<dbReference type="SUPFAM" id="SSF53850">
    <property type="entry name" value="Periplasmic binding protein-like II"/>
    <property type="match status" value="1"/>
</dbReference>
<keyword evidence="2" id="KW-0805">Transcription regulation</keyword>
<dbReference type="Proteomes" id="UP001501671">
    <property type="component" value="Unassembled WGS sequence"/>
</dbReference>
<reference evidence="7" key="1">
    <citation type="journal article" date="2019" name="Int. J. Syst. Evol. Microbiol.">
        <title>The Global Catalogue of Microorganisms (GCM) 10K type strain sequencing project: providing services to taxonomists for standard genome sequencing and annotation.</title>
        <authorList>
            <consortium name="The Broad Institute Genomics Platform"/>
            <consortium name="The Broad Institute Genome Sequencing Center for Infectious Disease"/>
            <person name="Wu L."/>
            <person name="Ma J."/>
        </authorList>
    </citation>
    <scope>NUCLEOTIDE SEQUENCE [LARGE SCALE GENOMIC DNA]</scope>
    <source>
        <strain evidence="7">JCM 17666</strain>
    </source>
</reference>
<accession>A0ABP8GWY4</accession>
<evidence type="ECO:0000256" key="2">
    <source>
        <dbReference type="ARBA" id="ARBA00023015"/>
    </source>
</evidence>
<evidence type="ECO:0000313" key="6">
    <source>
        <dbReference type="EMBL" id="GAA4331175.1"/>
    </source>
</evidence>
<dbReference type="Gene3D" id="1.10.10.10">
    <property type="entry name" value="Winged helix-like DNA-binding domain superfamily/Winged helix DNA-binding domain"/>
    <property type="match status" value="1"/>
</dbReference>
<dbReference type="Pfam" id="PF03466">
    <property type="entry name" value="LysR_substrate"/>
    <property type="match status" value="1"/>
</dbReference>
<dbReference type="InterPro" id="IPR050950">
    <property type="entry name" value="HTH-type_LysR_regulators"/>
</dbReference>
<name>A0ABP8GWY4_9BURK</name>
<evidence type="ECO:0000256" key="4">
    <source>
        <dbReference type="ARBA" id="ARBA00023163"/>
    </source>
</evidence>
<dbReference type="InterPro" id="IPR036388">
    <property type="entry name" value="WH-like_DNA-bd_sf"/>
</dbReference>
<dbReference type="InterPro" id="IPR036390">
    <property type="entry name" value="WH_DNA-bd_sf"/>
</dbReference>
<evidence type="ECO:0000313" key="7">
    <source>
        <dbReference type="Proteomes" id="UP001501671"/>
    </source>
</evidence>
<gene>
    <name evidence="6" type="ORF">GCM10023144_19490</name>
</gene>
<evidence type="ECO:0000256" key="3">
    <source>
        <dbReference type="ARBA" id="ARBA00023125"/>
    </source>
</evidence>
<sequence>MLNRTRGFAFAPTVDMNFDIEGLKAFIKVAEFGSFHQAADGLFVSHSALSRRLSKLEAYLGVRLLDRTTRRVELTAVGRNFLPQARDLVEELERSFSNLRKIASRGEGQIVLASIPTVSAGVLPAVIESYTTRYPDNRIRILDLSAREVLNAVLHGEAEFGLSLAEIVEGQAESELLLEDRFIVACHPDHPLAACREVSWPQLRQHRVIAPGLIEGNRPLLDNAGNKILRDNWHIEIQRFSTGAALAERNVGVLIVPEISFASLTHRMLVKRALKPRIGRNIVILTRRATTLSPAAREFIDLLRDYGAQYREARGRRPTARPRRPG</sequence>
<protein>
    <submittedName>
        <fullName evidence="6">LysR family transcriptional regulator</fullName>
    </submittedName>
</protein>
<dbReference type="InterPro" id="IPR005119">
    <property type="entry name" value="LysR_subst-bd"/>
</dbReference>
<organism evidence="6 7">
    <name type="scientific">Pigmentiphaga soli</name>
    <dbReference type="NCBI Taxonomy" id="1007095"/>
    <lineage>
        <taxon>Bacteria</taxon>
        <taxon>Pseudomonadati</taxon>
        <taxon>Pseudomonadota</taxon>
        <taxon>Betaproteobacteria</taxon>
        <taxon>Burkholderiales</taxon>
        <taxon>Alcaligenaceae</taxon>
        <taxon>Pigmentiphaga</taxon>
    </lineage>
</organism>
<dbReference type="PROSITE" id="PS50931">
    <property type="entry name" value="HTH_LYSR"/>
    <property type="match status" value="1"/>
</dbReference>
<keyword evidence="3" id="KW-0238">DNA-binding</keyword>
<dbReference type="SUPFAM" id="SSF46785">
    <property type="entry name" value="Winged helix' DNA-binding domain"/>
    <property type="match status" value="1"/>
</dbReference>
<dbReference type="PANTHER" id="PTHR30419:SF8">
    <property type="entry name" value="NITROGEN ASSIMILATION TRANSCRIPTIONAL ACTIVATOR-RELATED"/>
    <property type="match status" value="1"/>
</dbReference>
<dbReference type="EMBL" id="BAABFO010000008">
    <property type="protein sequence ID" value="GAA4331175.1"/>
    <property type="molecule type" value="Genomic_DNA"/>
</dbReference>
<evidence type="ECO:0000256" key="1">
    <source>
        <dbReference type="ARBA" id="ARBA00009437"/>
    </source>
</evidence>